<dbReference type="Pfam" id="PF00201">
    <property type="entry name" value="UDPGT"/>
    <property type="match status" value="1"/>
</dbReference>
<keyword evidence="5" id="KW-1185">Reference proteome</keyword>
<dbReference type="SUPFAM" id="SSF53756">
    <property type="entry name" value="UDP-Glycosyltransferase/glycogen phosphorylase"/>
    <property type="match status" value="1"/>
</dbReference>
<keyword evidence="4" id="KW-0812">Transmembrane</keyword>
<dbReference type="PANTHER" id="PTHR48043:SF145">
    <property type="entry name" value="FI06409P-RELATED"/>
    <property type="match status" value="1"/>
</dbReference>
<feature type="transmembrane region" description="Helical" evidence="4">
    <location>
        <begin position="307"/>
        <end position="328"/>
    </location>
</feature>
<dbReference type="Gene3D" id="3.40.50.2000">
    <property type="entry name" value="Glycogen Phosphorylase B"/>
    <property type="match status" value="1"/>
</dbReference>
<name>A0ABM0LUR9_SACKO</name>
<evidence type="ECO:0000256" key="4">
    <source>
        <dbReference type="SAM" id="Phobius"/>
    </source>
</evidence>
<evidence type="ECO:0000256" key="1">
    <source>
        <dbReference type="ARBA" id="ARBA00009995"/>
    </source>
</evidence>
<proteinExistence type="inferred from homology"/>
<keyword evidence="3" id="KW-0808">Transferase</keyword>
<gene>
    <name evidence="6" type="primary">LOC100371701</name>
</gene>
<reference evidence="6" key="1">
    <citation type="submission" date="2025-08" db="UniProtKB">
        <authorList>
            <consortium name="RefSeq"/>
        </authorList>
    </citation>
    <scope>IDENTIFICATION</scope>
    <source>
        <tissue evidence="6">Testes</tissue>
    </source>
</reference>
<evidence type="ECO:0000313" key="5">
    <source>
        <dbReference type="Proteomes" id="UP000694865"/>
    </source>
</evidence>
<comment type="similarity">
    <text evidence="1">Belongs to the UDP-glycosyltransferase family.</text>
</comment>
<dbReference type="InterPro" id="IPR002213">
    <property type="entry name" value="UDP_glucos_trans"/>
</dbReference>
<keyword evidence="2" id="KW-0328">Glycosyltransferase</keyword>
<dbReference type="Proteomes" id="UP000694865">
    <property type="component" value="Unplaced"/>
</dbReference>
<organism evidence="5 6">
    <name type="scientific">Saccoglossus kowalevskii</name>
    <name type="common">Acorn worm</name>
    <dbReference type="NCBI Taxonomy" id="10224"/>
    <lineage>
        <taxon>Eukaryota</taxon>
        <taxon>Metazoa</taxon>
        <taxon>Hemichordata</taxon>
        <taxon>Enteropneusta</taxon>
        <taxon>Harrimaniidae</taxon>
        <taxon>Saccoglossus</taxon>
    </lineage>
</organism>
<dbReference type="GeneID" id="100371701"/>
<keyword evidence="4" id="KW-0472">Membrane</keyword>
<dbReference type="RefSeq" id="XP_006811510.1">
    <property type="nucleotide sequence ID" value="XM_006811447.1"/>
</dbReference>
<dbReference type="InterPro" id="IPR050271">
    <property type="entry name" value="UDP-glycosyltransferase"/>
</dbReference>
<evidence type="ECO:0000313" key="6">
    <source>
        <dbReference type="RefSeq" id="XP_006811510.1"/>
    </source>
</evidence>
<sequence length="349" mass="39772">MLTTGLLDPMNMSAYLAYGQLLTDLCDSMLEERTSFMKHLESERFDLVILEDVSLCGSMIAKMLDLPFIYTSLSNTILDVQRYVLFQLSYIPVMATGMTIPMSFIERVHNTLLGIVDSLIYRYMFIWNVHALNLKHGVIADNNYYEIQDAELILWNKDFILDFPRPFSTNVVPYGALTVKPAMPLEQTVVFINHAGTNGIYEAIYHGVPMVNIPLGADHFDNAAKVQNKGMGKTVFYSDITEESLYQTIMEVVNNNTYKLNTMYFSKLYKDKPMNASETVAYWVNYVFKYGGKHLNSNAKDMSFIQYYLIDIILLLSVLSGIILLIIVQSCSMRSFLSSKKIIEALGRI</sequence>
<protein>
    <submittedName>
        <fullName evidence="6">UDP-glucuronosyltransferase 2C1-like</fullName>
    </submittedName>
</protein>
<keyword evidence="4" id="KW-1133">Transmembrane helix</keyword>
<evidence type="ECO:0000256" key="3">
    <source>
        <dbReference type="ARBA" id="ARBA00022679"/>
    </source>
</evidence>
<evidence type="ECO:0000256" key="2">
    <source>
        <dbReference type="ARBA" id="ARBA00022676"/>
    </source>
</evidence>
<accession>A0ABM0LUR9</accession>
<dbReference type="PANTHER" id="PTHR48043">
    <property type="entry name" value="EG:EG0003.4 PROTEIN-RELATED"/>
    <property type="match status" value="1"/>
</dbReference>